<keyword evidence="4" id="KW-1185">Reference proteome</keyword>
<name>B7PZX2_IXOSC</name>
<dbReference type="VEuPathDB" id="VectorBase:ISCI020427"/>
<dbReference type="AlphaFoldDB" id="B7PZX2"/>
<dbReference type="VEuPathDB" id="VectorBase:ISCW020427"/>
<accession>B7PZX2</accession>
<gene>
    <name evidence="2" type="ORF">IscW_ISCW020427</name>
</gene>
<sequence>MKHGIRTGKAFSEQLALRRRCNPSPDSLGRFPCAENTKAATGVHLSSLARKRRPPESRAKARTPPGR</sequence>
<dbReference type="EMBL" id="DS828447">
    <property type="protein sequence ID" value="EEC12144.1"/>
    <property type="molecule type" value="Genomic_DNA"/>
</dbReference>
<dbReference type="EMBL" id="ABJB010801661">
    <property type="status" value="NOT_ANNOTATED_CDS"/>
    <property type="molecule type" value="Genomic_DNA"/>
</dbReference>
<reference evidence="3" key="2">
    <citation type="submission" date="2020-05" db="UniProtKB">
        <authorList>
            <consortium name="EnsemblMetazoa"/>
        </authorList>
    </citation>
    <scope>IDENTIFICATION</scope>
    <source>
        <strain evidence="3">wikel</strain>
    </source>
</reference>
<protein>
    <submittedName>
        <fullName evidence="2 3">Uncharacterized protein</fullName>
    </submittedName>
</protein>
<organism>
    <name type="scientific">Ixodes scapularis</name>
    <name type="common">Black-legged tick</name>
    <name type="synonym">Deer tick</name>
    <dbReference type="NCBI Taxonomy" id="6945"/>
    <lineage>
        <taxon>Eukaryota</taxon>
        <taxon>Metazoa</taxon>
        <taxon>Ecdysozoa</taxon>
        <taxon>Arthropoda</taxon>
        <taxon>Chelicerata</taxon>
        <taxon>Arachnida</taxon>
        <taxon>Acari</taxon>
        <taxon>Parasitiformes</taxon>
        <taxon>Ixodida</taxon>
        <taxon>Ixodoidea</taxon>
        <taxon>Ixodidae</taxon>
        <taxon>Ixodinae</taxon>
        <taxon>Ixodes</taxon>
    </lineage>
</organism>
<dbReference type="InParanoid" id="B7PZX2"/>
<dbReference type="HOGENOM" id="CLU_2815309_0_0_1"/>
<evidence type="ECO:0000256" key="1">
    <source>
        <dbReference type="SAM" id="MobiDB-lite"/>
    </source>
</evidence>
<feature type="region of interest" description="Disordered" evidence="1">
    <location>
        <begin position="42"/>
        <end position="67"/>
    </location>
</feature>
<evidence type="ECO:0000313" key="4">
    <source>
        <dbReference type="Proteomes" id="UP000001555"/>
    </source>
</evidence>
<proteinExistence type="predicted"/>
<dbReference type="PaxDb" id="6945-B7PZX2"/>
<evidence type="ECO:0000313" key="3">
    <source>
        <dbReference type="EnsemblMetazoa" id="ISCW020427-PA"/>
    </source>
</evidence>
<reference evidence="2 4" key="1">
    <citation type="submission" date="2008-03" db="EMBL/GenBank/DDBJ databases">
        <title>Annotation of Ixodes scapularis.</title>
        <authorList>
            <consortium name="Ixodes scapularis Genome Project Consortium"/>
            <person name="Caler E."/>
            <person name="Hannick L.I."/>
            <person name="Bidwell S."/>
            <person name="Joardar V."/>
            <person name="Thiagarajan M."/>
            <person name="Amedeo P."/>
            <person name="Galinsky K.J."/>
            <person name="Schobel S."/>
            <person name="Inman J."/>
            <person name="Hostetler J."/>
            <person name="Miller J."/>
            <person name="Hammond M."/>
            <person name="Megy K."/>
            <person name="Lawson D."/>
            <person name="Kodira C."/>
            <person name="Sutton G."/>
            <person name="Meyer J."/>
            <person name="Hill C.A."/>
            <person name="Birren B."/>
            <person name="Nene V."/>
            <person name="Collins F."/>
            <person name="Alarcon-Chaidez F."/>
            <person name="Wikel S."/>
            <person name="Strausberg R."/>
        </authorList>
    </citation>
    <scope>NUCLEOTIDE SEQUENCE [LARGE SCALE GENOMIC DNA]</scope>
    <source>
        <strain evidence="4">Wikel</strain>
        <strain evidence="2">Wikel colony</strain>
    </source>
</reference>
<evidence type="ECO:0000313" key="2">
    <source>
        <dbReference type="EMBL" id="EEC12144.1"/>
    </source>
</evidence>
<dbReference type="EnsemblMetazoa" id="ISCW020427-RA">
    <property type="protein sequence ID" value="ISCW020427-PA"/>
    <property type="gene ID" value="ISCW020427"/>
</dbReference>
<dbReference type="Proteomes" id="UP000001555">
    <property type="component" value="Unassembled WGS sequence"/>
</dbReference>